<dbReference type="Proteomes" id="UP001057402">
    <property type="component" value="Chromosome 10"/>
</dbReference>
<gene>
    <name evidence="1" type="ORF">MLD38_034853</name>
</gene>
<protein>
    <submittedName>
        <fullName evidence="1">Uncharacterized protein</fullName>
    </submittedName>
</protein>
<dbReference type="EMBL" id="CM042889">
    <property type="protein sequence ID" value="KAI4321480.1"/>
    <property type="molecule type" value="Genomic_DNA"/>
</dbReference>
<accession>A0ACB9MCP1</accession>
<evidence type="ECO:0000313" key="1">
    <source>
        <dbReference type="EMBL" id="KAI4321480.1"/>
    </source>
</evidence>
<sequence>MDLDIVDTSLRVRNRRKKWVIWLALAGLSGYGAYRVYNFPGVCRKRKKLMRLISALVSMAEAVSDSAKAFGAVSRDIKEFLRSDGNEIPNSLRQVSKIAKSDEFSVASSRVTEAFTIGILRGYKVEQVGSTGAEGVDFSFTERVADKLFTSSGTGFMSTVVGCFSRNLVLGFYGGCPAASGGSGNNTTSSLRDGFDSSNGRWMSLVCSDKSRELIAECIQKFVSTAVAVYLDKTMNTNIYDELFAGLTNLNHEAKIRDTLTLLCNDAVEALLRTSHQVLTSPGSSSEPVCSNGHQQEASLVPLSEFLERKFTPKQHEERVPSSKATSTLPAPSNRKPTLEMMRSFMAFMSRKISESMKKGTNVVQEDVLSQGRQMVGFVGGKSGAILAICIAAYLVFVWIRRGSLAVLK</sequence>
<name>A0ACB9MCP1_9MYRT</name>
<proteinExistence type="predicted"/>
<evidence type="ECO:0000313" key="2">
    <source>
        <dbReference type="Proteomes" id="UP001057402"/>
    </source>
</evidence>
<keyword evidence="2" id="KW-1185">Reference proteome</keyword>
<reference evidence="2" key="1">
    <citation type="journal article" date="2023" name="Front. Plant Sci.">
        <title>Chromosomal-level genome assembly of Melastoma candidum provides insights into trichome evolution.</title>
        <authorList>
            <person name="Zhong Y."/>
            <person name="Wu W."/>
            <person name="Sun C."/>
            <person name="Zou P."/>
            <person name="Liu Y."/>
            <person name="Dai S."/>
            <person name="Zhou R."/>
        </authorList>
    </citation>
    <scope>NUCLEOTIDE SEQUENCE [LARGE SCALE GENOMIC DNA]</scope>
</reference>
<organism evidence="1 2">
    <name type="scientific">Melastoma candidum</name>
    <dbReference type="NCBI Taxonomy" id="119954"/>
    <lineage>
        <taxon>Eukaryota</taxon>
        <taxon>Viridiplantae</taxon>
        <taxon>Streptophyta</taxon>
        <taxon>Embryophyta</taxon>
        <taxon>Tracheophyta</taxon>
        <taxon>Spermatophyta</taxon>
        <taxon>Magnoliopsida</taxon>
        <taxon>eudicotyledons</taxon>
        <taxon>Gunneridae</taxon>
        <taxon>Pentapetalae</taxon>
        <taxon>rosids</taxon>
        <taxon>malvids</taxon>
        <taxon>Myrtales</taxon>
        <taxon>Melastomataceae</taxon>
        <taxon>Melastomatoideae</taxon>
        <taxon>Melastomateae</taxon>
        <taxon>Melastoma</taxon>
    </lineage>
</organism>
<comment type="caution">
    <text evidence="1">The sequence shown here is derived from an EMBL/GenBank/DDBJ whole genome shotgun (WGS) entry which is preliminary data.</text>
</comment>